<accession>A0ABV3Z0F4</accession>
<dbReference type="Gene3D" id="1.10.260.40">
    <property type="entry name" value="lambda repressor-like DNA-binding domains"/>
    <property type="match status" value="1"/>
</dbReference>
<dbReference type="InterPro" id="IPR052345">
    <property type="entry name" value="Rad_response_metalloprotease"/>
</dbReference>
<sequence>MEFTQKVIARSIGERIRQARKAQGYSQSDLAHRVGVSQPAIANWESGVHDPRRLTLAKLADALGAPLDWLAAGDRSSAESDKHAAAAYIRRPVRHVPVISLRGAALFVQDAKADPHMMAEDYIPVTLGAPKLFAVFINDPAVNLAFLPDTVLVIDYDDRLPENGDFCLAHVNETLIVRRWRSGLGRDDGQPADQNGSARLEPHSSDKGHPTIAVTRAISIIGSVRVSIKIH</sequence>
<dbReference type="InterPro" id="IPR010982">
    <property type="entry name" value="Lambda_DNA-bd_dom_sf"/>
</dbReference>
<dbReference type="PROSITE" id="PS50943">
    <property type="entry name" value="HTH_CROC1"/>
    <property type="match status" value="1"/>
</dbReference>
<dbReference type="SMART" id="SM00530">
    <property type="entry name" value="HTH_XRE"/>
    <property type="match status" value="1"/>
</dbReference>
<keyword evidence="4" id="KW-1185">Reference proteome</keyword>
<reference evidence="3 4" key="1">
    <citation type="submission" date="2024-05" db="EMBL/GenBank/DDBJ databases">
        <title>Three bacterial strains, DH-69, EH-24, and ECK-19 isolated from coastal sediments.</title>
        <authorList>
            <person name="Ye Y.-Q."/>
            <person name="Du Z.-J."/>
        </authorList>
    </citation>
    <scope>NUCLEOTIDE SEQUENCE [LARGE SCALE GENOMIC DNA]</scope>
    <source>
        <strain evidence="3 4">ECK-19</strain>
    </source>
</reference>
<organism evidence="3 4">
    <name type="scientific">Hyphococcus lacteus</name>
    <dbReference type="NCBI Taxonomy" id="3143536"/>
    <lineage>
        <taxon>Bacteria</taxon>
        <taxon>Pseudomonadati</taxon>
        <taxon>Pseudomonadota</taxon>
        <taxon>Alphaproteobacteria</taxon>
        <taxon>Parvularculales</taxon>
        <taxon>Parvularculaceae</taxon>
        <taxon>Hyphococcus</taxon>
    </lineage>
</organism>
<dbReference type="PANTHER" id="PTHR43236">
    <property type="entry name" value="ANTITOXIN HIGA1"/>
    <property type="match status" value="1"/>
</dbReference>
<dbReference type="RefSeq" id="WP_369312181.1">
    <property type="nucleotide sequence ID" value="NZ_JBEHZE010000001.1"/>
</dbReference>
<feature type="domain" description="HTH cro/C1-type" evidence="2">
    <location>
        <begin position="16"/>
        <end position="70"/>
    </location>
</feature>
<gene>
    <name evidence="3" type="ORF">ABFZ84_01790</name>
</gene>
<dbReference type="CDD" id="cd00093">
    <property type="entry name" value="HTH_XRE"/>
    <property type="match status" value="1"/>
</dbReference>
<dbReference type="Proteomes" id="UP001560685">
    <property type="component" value="Unassembled WGS sequence"/>
</dbReference>
<feature type="region of interest" description="Disordered" evidence="1">
    <location>
        <begin position="186"/>
        <end position="209"/>
    </location>
</feature>
<protein>
    <submittedName>
        <fullName evidence="3">Helix-turn-helix domain-containing protein</fullName>
    </submittedName>
</protein>
<evidence type="ECO:0000313" key="3">
    <source>
        <dbReference type="EMBL" id="MEX6632269.1"/>
    </source>
</evidence>
<dbReference type="EMBL" id="JBEHZE010000001">
    <property type="protein sequence ID" value="MEX6632269.1"/>
    <property type="molecule type" value="Genomic_DNA"/>
</dbReference>
<dbReference type="SUPFAM" id="SSF47413">
    <property type="entry name" value="lambda repressor-like DNA-binding domains"/>
    <property type="match status" value="1"/>
</dbReference>
<feature type="compositionally biased region" description="Basic and acidic residues" evidence="1">
    <location>
        <begin position="200"/>
        <end position="209"/>
    </location>
</feature>
<name>A0ABV3Z0F4_9PROT</name>
<dbReference type="Pfam" id="PF01381">
    <property type="entry name" value="HTH_3"/>
    <property type="match status" value="1"/>
</dbReference>
<evidence type="ECO:0000256" key="1">
    <source>
        <dbReference type="SAM" id="MobiDB-lite"/>
    </source>
</evidence>
<dbReference type="Gene3D" id="2.10.109.10">
    <property type="entry name" value="Umud Fragment, subunit A"/>
    <property type="match status" value="1"/>
</dbReference>
<evidence type="ECO:0000313" key="4">
    <source>
        <dbReference type="Proteomes" id="UP001560685"/>
    </source>
</evidence>
<dbReference type="InterPro" id="IPR001387">
    <property type="entry name" value="Cro/C1-type_HTH"/>
</dbReference>
<dbReference type="PANTHER" id="PTHR43236:SF1">
    <property type="entry name" value="BLL7220 PROTEIN"/>
    <property type="match status" value="1"/>
</dbReference>
<evidence type="ECO:0000259" key="2">
    <source>
        <dbReference type="PROSITE" id="PS50943"/>
    </source>
</evidence>
<comment type="caution">
    <text evidence="3">The sequence shown here is derived from an EMBL/GenBank/DDBJ whole genome shotgun (WGS) entry which is preliminary data.</text>
</comment>
<proteinExistence type="predicted"/>